<organism evidence="11 12">
    <name type="scientific">Candidatus Gallitreponema excrementavium</name>
    <dbReference type="NCBI Taxonomy" id="2840840"/>
    <lineage>
        <taxon>Bacteria</taxon>
        <taxon>Pseudomonadati</taxon>
        <taxon>Spirochaetota</taxon>
        <taxon>Spirochaetia</taxon>
        <taxon>Spirochaetales</taxon>
        <taxon>Candidatus Gallitreponema</taxon>
    </lineage>
</organism>
<feature type="active site" evidence="7">
    <location>
        <position position="279"/>
    </location>
</feature>
<feature type="transmembrane region" description="Helical" evidence="8">
    <location>
        <begin position="154"/>
        <end position="183"/>
    </location>
</feature>
<evidence type="ECO:0000256" key="7">
    <source>
        <dbReference type="PIRSR" id="PIRSR600223-1"/>
    </source>
</evidence>
<feature type="domain" description="Peptidase S26" evidence="10">
    <location>
        <begin position="517"/>
        <end position="594"/>
    </location>
</feature>
<dbReference type="CDD" id="cd06530">
    <property type="entry name" value="S26_SPase_I"/>
    <property type="match status" value="1"/>
</dbReference>
<comment type="similarity">
    <text evidence="2 9">Belongs to the peptidase S26 family.</text>
</comment>
<keyword evidence="6 8" id="KW-0378">Hydrolase</keyword>
<keyword evidence="8" id="KW-0812">Transmembrane</keyword>
<dbReference type="InterPro" id="IPR036286">
    <property type="entry name" value="LexA/Signal_pep-like_sf"/>
</dbReference>
<comment type="subcellular location">
    <subcellularLocation>
        <location evidence="9">Membrane</location>
        <topology evidence="9">Single-pass type II membrane protein</topology>
    </subcellularLocation>
</comment>
<evidence type="ECO:0000256" key="6">
    <source>
        <dbReference type="ARBA" id="ARBA00022801"/>
    </source>
</evidence>
<dbReference type="InterPro" id="IPR019756">
    <property type="entry name" value="Pept_S26A_signal_pept_1_Ser-AS"/>
</dbReference>
<reference evidence="11" key="2">
    <citation type="journal article" date="2021" name="PeerJ">
        <title>Extensive microbial diversity within the chicken gut microbiome revealed by metagenomics and culture.</title>
        <authorList>
            <person name="Gilroy R."/>
            <person name="Ravi A."/>
            <person name="Getino M."/>
            <person name="Pursley I."/>
            <person name="Horton D.L."/>
            <person name="Alikhan N.F."/>
            <person name="Baker D."/>
            <person name="Gharbi K."/>
            <person name="Hall N."/>
            <person name="Watson M."/>
            <person name="Adriaenssens E.M."/>
            <person name="Foster-Nyarko E."/>
            <person name="Jarju S."/>
            <person name="Secka A."/>
            <person name="Antonio M."/>
            <person name="Oren A."/>
            <person name="Chaudhuri R.R."/>
            <person name="La Ragione R."/>
            <person name="Hildebrand F."/>
            <person name="Pallen M.J."/>
        </authorList>
    </citation>
    <scope>NUCLEOTIDE SEQUENCE</scope>
    <source>
        <strain evidence="11">10532</strain>
    </source>
</reference>
<sequence>MKDLFFPEKHNRRLLKFQIYSFVVTVSLVIFTIFSFPLGINLSTLAMPVNIIFALFVVKVYSSFLKKYKTDTPVLSRQITVYKKILEYLPFIMLATFVLQRFTLKKYPFAIDIIQVFLWLVVFVFSLLILNLLSKKKQESVFVDTIFTARKKNFFISCLEWIDALIQAAFLVLLINIFIFQLYEIPSESMVPTFMIKDKVFVFKTLSAPKFPMTEISLPPLRKYDRGDVVVLKNPKYERTPKTEAKTFLSQFLYMITATKVNIDKTDEMGRMKADPLVKRITGIPGEQLVMVGGVLYHRNDLDSEFVPVTEDSIWSNWLLSDLPAEDKEYIAYYPLSLLDPSGPVYSGMTDSDLWRLEKENYEQLLFVEDEIKHFSLEEISSNCRKAAMDFANLQAEYGKKSDREFTYNDSFFNVFSLSGGASSPEDTVARNLLNSSDGSDFFTSFMTEWIETAQLKRDPFESYMFKLNSLIKLTYGRLIVEKVKSIVHNSSIEYLTDSYVSTLKNSLRRYVMYMMLNDQRNMPVFPKDSLIPDNCFFMMGDNRFNSLDLRHSYSYHKESLDKNDKYSFWYNSNLEPQYINKSDILGTAIFRFWPPKRAGIL</sequence>
<dbReference type="PANTHER" id="PTHR43390">
    <property type="entry name" value="SIGNAL PEPTIDASE I"/>
    <property type="match status" value="1"/>
</dbReference>
<dbReference type="PANTHER" id="PTHR43390:SF1">
    <property type="entry name" value="CHLOROPLAST PROCESSING PEPTIDASE"/>
    <property type="match status" value="1"/>
</dbReference>
<comment type="caution">
    <text evidence="11">The sequence shown here is derived from an EMBL/GenBank/DDBJ whole genome shotgun (WGS) entry which is preliminary data.</text>
</comment>
<dbReference type="Pfam" id="PF10502">
    <property type="entry name" value="Peptidase_S26"/>
    <property type="match status" value="2"/>
</dbReference>
<evidence type="ECO:0000313" key="12">
    <source>
        <dbReference type="Proteomes" id="UP000823638"/>
    </source>
</evidence>
<feature type="transmembrane region" description="Helical" evidence="8">
    <location>
        <begin position="85"/>
        <end position="103"/>
    </location>
</feature>
<dbReference type="PROSITE" id="PS00501">
    <property type="entry name" value="SPASE_I_1"/>
    <property type="match status" value="1"/>
</dbReference>
<dbReference type="AlphaFoldDB" id="A0A9D9HPV3"/>
<dbReference type="EMBL" id="JADIMM010000085">
    <property type="protein sequence ID" value="MBO8458032.1"/>
    <property type="molecule type" value="Genomic_DNA"/>
</dbReference>
<dbReference type="Gene3D" id="2.10.109.10">
    <property type="entry name" value="Umud Fragment, subunit A"/>
    <property type="match status" value="2"/>
</dbReference>
<dbReference type="GO" id="GO:0009003">
    <property type="term" value="F:signal peptidase activity"/>
    <property type="evidence" value="ECO:0007669"/>
    <property type="project" value="UniProtKB-EC"/>
</dbReference>
<feature type="transmembrane region" description="Helical" evidence="8">
    <location>
        <begin position="45"/>
        <end position="64"/>
    </location>
</feature>
<reference evidence="11" key="1">
    <citation type="submission" date="2020-10" db="EMBL/GenBank/DDBJ databases">
        <authorList>
            <person name="Gilroy R."/>
        </authorList>
    </citation>
    <scope>NUCLEOTIDE SEQUENCE</scope>
    <source>
        <strain evidence="11">10532</strain>
    </source>
</reference>
<feature type="active site" evidence="7">
    <location>
        <position position="189"/>
    </location>
</feature>
<evidence type="ECO:0000256" key="3">
    <source>
        <dbReference type="ARBA" id="ARBA00013208"/>
    </source>
</evidence>
<evidence type="ECO:0000256" key="1">
    <source>
        <dbReference type="ARBA" id="ARBA00000677"/>
    </source>
</evidence>
<name>A0A9D9HPV3_9SPIR</name>
<keyword evidence="5 8" id="KW-0645">Protease</keyword>
<keyword evidence="8" id="KW-1133">Transmembrane helix</keyword>
<gene>
    <name evidence="11" type="primary">lepB</name>
    <name evidence="11" type="ORF">IAA81_07370</name>
</gene>
<dbReference type="GO" id="GO:0016020">
    <property type="term" value="C:membrane"/>
    <property type="evidence" value="ECO:0007669"/>
    <property type="project" value="UniProtKB-SubCell"/>
</dbReference>
<dbReference type="EC" id="3.4.21.89" evidence="3 8"/>
<protein>
    <recommendedName>
        <fullName evidence="4 8">Signal peptidase I</fullName>
        <ecNumber evidence="3 8">3.4.21.89</ecNumber>
    </recommendedName>
</protein>
<dbReference type="Proteomes" id="UP000823638">
    <property type="component" value="Unassembled WGS sequence"/>
</dbReference>
<dbReference type="PROSITE" id="PS00760">
    <property type="entry name" value="SPASE_I_2"/>
    <property type="match status" value="1"/>
</dbReference>
<dbReference type="NCBIfam" id="TIGR02227">
    <property type="entry name" value="sigpep_I_bact"/>
    <property type="match status" value="1"/>
</dbReference>
<keyword evidence="8" id="KW-0472">Membrane</keyword>
<dbReference type="InterPro" id="IPR000223">
    <property type="entry name" value="Pept_S26A_signal_pept_1"/>
</dbReference>
<dbReference type="InterPro" id="IPR019533">
    <property type="entry name" value="Peptidase_S26"/>
</dbReference>
<comment type="caution">
    <text evidence="8">Lacks conserved residue(s) required for the propagation of feature annotation.</text>
</comment>
<evidence type="ECO:0000256" key="4">
    <source>
        <dbReference type="ARBA" id="ARBA00019232"/>
    </source>
</evidence>
<dbReference type="SUPFAM" id="SSF51306">
    <property type="entry name" value="LexA/Signal peptidase"/>
    <property type="match status" value="2"/>
</dbReference>
<dbReference type="PRINTS" id="PR00727">
    <property type="entry name" value="LEADERPTASE"/>
</dbReference>
<evidence type="ECO:0000256" key="8">
    <source>
        <dbReference type="RuleBase" id="RU003993"/>
    </source>
</evidence>
<dbReference type="GO" id="GO:0006465">
    <property type="term" value="P:signal peptide processing"/>
    <property type="evidence" value="ECO:0007669"/>
    <property type="project" value="InterPro"/>
</dbReference>
<evidence type="ECO:0000259" key="10">
    <source>
        <dbReference type="Pfam" id="PF10502"/>
    </source>
</evidence>
<dbReference type="GO" id="GO:0004252">
    <property type="term" value="F:serine-type endopeptidase activity"/>
    <property type="evidence" value="ECO:0007669"/>
    <property type="project" value="InterPro"/>
</dbReference>
<proteinExistence type="inferred from homology"/>
<evidence type="ECO:0000313" key="11">
    <source>
        <dbReference type="EMBL" id="MBO8458032.1"/>
    </source>
</evidence>
<evidence type="ECO:0000256" key="2">
    <source>
        <dbReference type="ARBA" id="ARBA00009370"/>
    </source>
</evidence>
<feature type="transmembrane region" description="Helical" evidence="8">
    <location>
        <begin position="109"/>
        <end position="133"/>
    </location>
</feature>
<evidence type="ECO:0000256" key="9">
    <source>
        <dbReference type="RuleBase" id="RU362042"/>
    </source>
</evidence>
<feature type="domain" description="Peptidase S26" evidence="10">
    <location>
        <begin position="159"/>
        <end position="297"/>
    </location>
</feature>
<dbReference type="InterPro" id="IPR019757">
    <property type="entry name" value="Pept_S26A_signal_pept_1_Lys-AS"/>
</dbReference>
<evidence type="ECO:0000256" key="5">
    <source>
        <dbReference type="ARBA" id="ARBA00022670"/>
    </source>
</evidence>
<comment type="catalytic activity">
    <reaction evidence="1 8">
        <text>Cleavage of hydrophobic, N-terminal signal or leader sequences from secreted and periplasmic proteins.</text>
        <dbReference type="EC" id="3.4.21.89"/>
    </reaction>
</comment>
<accession>A0A9D9HPV3</accession>
<feature type="transmembrane region" description="Helical" evidence="8">
    <location>
        <begin position="20"/>
        <end position="39"/>
    </location>
</feature>